<dbReference type="GO" id="GO:0005525">
    <property type="term" value="F:GTP binding"/>
    <property type="evidence" value="ECO:0007669"/>
    <property type="project" value="InterPro"/>
</dbReference>
<proteinExistence type="predicted"/>
<organism evidence="2 3">
    <name type="scientific">Campylobacter gracilis RM3268</name>
    <dbReference type="NCBI Taxonomy" id="553220"/>
    <lineage>
        <taxon>Bacteria</taxon>
        <taxon>Pseudomonadati</taxon>
        <taxon>Campylobacterota</taxon>
        <taxon>Epsilonproteobacteria</taxon>
        <taxon>Campylobacterales</taxon>
        <taxon>Campylobacteraceae</taxon>
        <taxon>Campylobacter</taxon>
    </lineage>
</organism>
<dbReference type="STRING" id="824.CGRAC_0759"/>
<sequence>MKRLVIAFSGPSNSGKTTLICKIAKIFIASGLRIAIVKHDPGDKARFDVEGKDSAKFSELGAETVVMSPTRTSYFSQRCMQIDEVVRMLGEFDILLVEGLKTLPLPRISLFRDKIDPAYLPFSDAIASNLSGEQMDKFCCVNFDIDDAAGISEWILKNAKKM</sequence>
<dbReference type="InterPro" id="IPR004435">
    <property type="entry name" value="MobB_dom"/>
</dbReference>
<dbReference type="InterPro" id="IPR027417">
    <property type="entry name" value="P-loop_NTPase"/>
</dbReference>
<dbReference type="Pfam" id="PF03205">
    <property type="entry name" value="MobB"/>
    <property type="match status" value="1"/>
</dbReference>
<dbReference type="GO" id="GO:0006777">
    <property type="term" value="P:Mo-molybdopterin cofactor biosynthetic process"/>
    <property type="evidence" value="ECO:0007669"/>
    <property type="project" value="InterPro"/>
</dbReference>
<reference evidence="2 3" key="1">
    <citation type="submission" date="2009-07" db="EMBL/GenBank/DDBJ databases">
        <authorList>
            <person name="Madupu R."/>
            <person name="Sebastian Y."/>
            <person name="Durkin A.S."/>
            <person name="Torralba M."/>
            <person name="Methe B."/>
            <person name="Sutton G.G."/>
            <person name="Strausberg R.L."/>
            <person name="Nelson K.E."/>
        </authorList>
    </citation>
    <scope>NUCLEOTIDE SEQUENCE [LARGE SCALE GENOMIC DNA]</scope>
    <source>
        <strain evidence="2 3">RM3268</strain>
    </source>
</reference>
<dbReference type="RefSeq" id="WP_005872198.1">
    <property type="nucleotide sequence ID" value="NZ_ACYG01000027.1"/>
</dbReference>
<dbReference type="AlphaFoldDB" id="C8PJS4"/>
<dbReference type="SUPFAM" id="SSF52540">
    <property type="entry name" value="P-loop containing nucleoside triphosphate hydrolases"/>
    <property type="match status" value="1"/>
</dbReference>
<keyword evidence="3" id="KW-1185">Reference proteome</keyword>
<evidence type="ECO:0000259" key="1">
    <source>
        <dbReference type="Pfam" id="PF03205"/>
    </source>
</evidence>
<name>C8PJS4_9BACT</name>
<protein>
    <submittedName>
        <fullName evidence="2">Molybdopterin-guanine dinucleotide biosynthesis protein B</fullName>
    </submittedName>
</protein>
<feature type="domain" description="Molybdopterin-guanine dinucleotide biosynthesis protein B (MobB)" evidence="1">
    <location>
        <begin position="5"/>
        <end position="119"/>
    </location>
</feature>
<accession>C8PJS4</accession>
<dbReference type="InterPro" id="IPR052539">
    <property type="entry name" value="MGD_biosynthesis_adapter"/>
</dbReference>
<dbReference type="Gene3D" id="3.40.50.300">
    <property type="entry name" value="P-loop containing nucleotide triphosphate hydrolases"/>
    <property type="match status" value="1"/>
</dbReference>
<dbReference type="EMBL" id="ACYG01000027">
    <property type="protein sequence ID" value="EEV17179.1"/>
    <property type="molecule type" value="Genomic_DNA"/>
</dbReference>
<evidence type="ECO:0000313" key="3">
    <source>
        <dbReference type="Proteomes" id="UP000005709"/>
    </source>
</evidence>
<dbReference type="OrthoDB" id="9786803at2"/>
<dbReference type="Proteomes" id="UP000005709">
    <property type="component" value="Unassembled WGS sequence"/>
</dbReference>
<dbReference type="NCBIfam" id="TIGR00176">
    <property type="entry name" value="mobB"/>
    <property type="match status" value="1"/>
</dbReference>
<gene>
    <name evidence="2" type="primary">mobB</name>
    <name evidence="2" type="ORF">CAMGR0001_1474</name>
</gene>
<dbReference type="PANTHER" id="PTHR40072:SF1">
    <property type="entry name" value="MOLYBDOPTERIN-GUANINE DINUCLEOTIDE BIOSYNTHESIS ADAPTER PROTEIN"/>
    <property type="match status" value="1"/>
</dbReference>
<dbReference type="PANTHER" id="PTHR40072">
    <property type="entry name" value="MOLYBDOPTERIN-GUANINE DINUCLEOTIDE BIOSYNTHESIS ADAPTER PROTEIN-RELATED"/>
    <property type="match status" value="1"/>
</dbReference>
<dbReference type="eggNOG" id="COG1763">
    <property type="taxonomic scope" value="Bacteria"/>
</dbReference>
<comment type="caution">
    <text evidence="2">The sequence shown here is derived from an EMBL/GenBank/DDBJ whole genome shotgun (WGS) entry which is preliminary data.</text>
</comment>
<evidence type="ECO:0000313" key="2">
    <source>
        <dbReference type="EMBL" id="EEV17179.1"/>
    </source>
</evidence>